<feature type="transmembrane region" description="Helical" evidence="6">
    <location>
        <begin position="284"/>
        <end position="302"/>
    </location>
</feature>
<evidence type="ECO:0000256" key="6">
    <source>
        <dbReference type="SAM" id="Phobius"/>
    </source>
</evidence>
<feature type="transmembrane region" description="Helical" evidence="6">
    <location>
        <begin position="165"/>
        <end position="182"/>
    </location>
</feature>
<evidence type="ECO:0000256" key="2">
    <source>
        <dbReference type="ARBA" id="ARBA00022475"/>
    </source>
</evidence>
<evidence type="ECO:0000256" key="5">
    <source>
        <dbReference type="ARBA" id="ARBA00023136"/>
    </source>
</evidence>
<dbReference type="SUPFAM" id="SSF103481">
    <property type="entry name" value="Multidrug resistance efflux transporter EmrE"/>
    <property type="match status" value="2"/>
</dbReference>
<feature type="transmembrane region" description="Helical" evidence="6">
    <location>
        <begin position="106"/>
        <end position="124"/>
    </location>
</feature>
<dbReference type="AlphaFoldDB" id="A0A1F5KI31"/>
<evidence type="ECO:0000256" key="4">
    <source>
        <dbReference type="ARBA" id="ARBA00022989"/>
    </source>
</evidence>
<dbReference type="InterPro" id="IPR037185">
    <property type="entry name" value="EmrE-like"/>
</dbReference>
<feature type="transmembrane region" description="Helical" evidence="6">
    <location>
        <begin position="189"/>
        <end position="208"/>
    </location>
</feature>
<feature type="transmembrane region" description="Helical" evidence="6">
    <location>
        <begin position="43"/>
        <end position="63"/>
    </location>
</feature>
<protein>
    <recommendedName>
        <fullName evidence="7">EamA domain-containing protein</fullName>
    </recommendedName>
</protein>
<evidence type="ECO:0000256" key="3">
    <source>
        <dbReference type="ARBA" id="ARBA00022692"/>
    </source>
</evidence>
<organism evidence="8 9">
    <name type="scientific">Candidatus Daviesbacteria bacterium RIFCSPHIGHO2_02_FULL_43_12</name>
    <dbReference type="NCBI Taxonomy" id="1797776"/>
    <lineage>
        <taxon>Bacteria</taxon>
        <taxon>Candidatus Daviesiibacteriota</taxon>
    </lineage>
</organism>
<evidence type="ECO:0000259" key="7">
    <source>
        <dbReference type="Pfam" id="PF00892"/>
    </source>
</evidence>
<keyword evidence="5 6" id="KW-0472">Membrane</keyword>
<comment type="caution">
    <text evidence="8">The sequence shown here is derived from an EMBL/GenBank/DDBJ whole genome shotgun (WGS) entry which is preliminary data.</text>
</comment>
<feature type="transmembrane region" description="Helical" evidence="6">
    <location>
        <begin position="75"/>
        <end position="94"/>
    </location>
</feature>
<dbReference type="Proteomes" id="UP000177328">
    <property type="component" value="Unassembled WGS sequence"/>
</dbReference>
<feature type="transmembrane region" description="Helical" evidence="6">
    <location>
        <begin position="259"/>
        <end position="278"/>
    </location>
</feature>
<feature type="domain" description="EamA" evidence="7">
    <location>
        <begin position="15"/>
        <end position="147"/>
    </location>
</feature>
<dbReference type="PANTHER" id="PTHR32322">
    <property type="entry name" value="INNER MEMBRANE TRANSPORTER"/>
    <property type="match status" value="1"/>
</dbReference>
<feature type="transmembrane region" description="Helical" evidence="6">
    <location>
        <begin position="131"/>
        <end position="153"/>
    </location>
</feature>
<feature type="transmembrane region" description="Helical" evidence="6">
    <location>
        <begin position="220"/>
        <end position="247"/>
    </location>
</feature>
<dbReference type="InterPro" id="IPR000620">
    <property type="entry name" value="EamA_dom"/>
</dbReference>
<sequence length="317" mass="35385">MTFPNFSKSRFFLSAFIALFLAHLIWGANFVVAKVTLQEIPVMSLAFLRFSLASIFLIPFLWIERRQLKMQLKDLPRLCVAGVLMITFHIYLFYEGLSRTTALNASALTLVVPILSMLCGWWFLKEKVFWINILGTVLGLIGGVVILGLPLLFTSGFNIESTLGNLLIILSGIVFVAGATIARPLLARYHFIVVTIGTFLVGVVTFAGPATLDYLQNPLWVYKVTVLGGLGFLYITILSTISAFFMFQWGLEKIGLAKASLFSYIDPVVATLLAVPFLQERVSFSFVVGTCLIILGVYWGTLGKEQHHNQHFQQHHK</sequence>
<keyword evidence="4 6" id="KW-1133">Transmembrane helix</keyword>
<accession>A0A1F5KI31</accession>
<comment type="subcellular location">
    <subcellularLocation>
        <location evidence="1">Cell membrane</location>
        <topology evidence="1">Multi-pass membrane protein</topology>
    </subcellularLocation>
</comment>
<feature type="domain" description="EamA" evidence="7">
    <location>
        <begin position="163"/>
        <end position="298"/>
    </location>
</feature>
<keyword evidence="2" id="KW-1003">Cell membrane</keyword>
<reference evidence="8 9" key="1">
    <citation type="journal article" date="2016" name="Nat. Commun.">
        <title>Thousands of microbial genomes shed light on interconnected biogeochemical processes in an aquifer system.</title>
        <authorList>
            <person name="Anantharaman K."/>
            <person name="Brown C.T."/>
            <person name="Hug L.A."/>
            <person name="Sharon I."/>
            <person name="Castelle C.J."/>
            <person name="Probst A.J."/>
            <person name="Thomas B.C."/>
            <person name="Singh A."/>
            <person name="Wilkins M.J."/>
            <person name="Karaoz U."/>
            <person name="Brodie E.L."/>
            <person name="Williams K.H."/>
            <person name="Hubbard S.S."/>
            <person name="Banfield J.F."/>
        </authorList>
    </citation>
    <scope>NUCLEOTIDE SEQUENCE [LARGE SCALE GENOMIC DNA]</scope>
</reference>
<dbReference type="EMBL" id="MFDD01000013">
    <property type="protein sequence ID" value="OGE40271.1"/>
    <property type="molecule type" value="Genomic_DNA"/>
</dbReference>
<evidence type="ECO:0000256" key="1">
    <source>
        <dbReference type="ARBA" id="ARBA00004651"/>
    </source>
</evidence>
<dbReference type="GO" id="GO:0005886">
    <property type="term" value="C:plasma membrane"/>
    <property type="evidence" value="ECO:0007669"/>
    <property type="project" value="UniProtKB-SubCell"/>
</dbReference>
<dbReference type="InterPro" id="IPR050638">
    <property type="entry name" value="AA-Vitamin_Transporters"/>
</dbReference>
<dbReference type="Pfam" id="PF00892">
    <property type="entry name" value="EamA"/>
    <property type="match status" value="2"/>
</dbReference>
<proteinExistence type="predicted"/>
<evidence type="ECO:0000313" key="9">
    <source>
        <dbReference type="Proteomes" id="UP000177328"/>
    </source>
</evidence>
<gene>
    <name evidence="8" type="ORF">A3D25_05335</name>
</gene>
<name>A0A1F5KI31_9BACT</name>
<dbReference type="PANTHER" id="PTHR32322:SF18">
    <property type="entry name" value="S-ADENOSYLMETHIONINE_S-ADENOSYLHOMOCYSTEINE TRANSPORTER"/>
    <property type="match status" value="1"/>
</dbReference>
<keyword evidence="3 6" id="KW-0812">Transmembrane</keyword>
<evidence type="ECO:0000313" key="8">
    <source>
        <dbReference type="EMBL" id="OGE40271.1"/>
    </source>
</evidence>